<proteinExistence type="predicted"/>
<accession>A0A5C2SM32</accession>
<organism evidence="1 2">
    <name type="scientific">Lentinus tigrinus ALCF2SS1-6</name>
    <dbReference type="NCBI Taxonomy" id="1328759"/>
    <lineage>
        <taxon>Eukaryota</taxon>
        <taxon>Fungi</taxon>
        <taxon>Dikarya</taxon>
        <taxon>Basidiomycota</taxon>
        <taxon>Agaricomycotina</taxon>
        <taxon>Agaricomycetes</taxon>
        <taxon>Polyporales</taxon>
        <taxon>Polyporaceae</taxon>
        <taxon>Lentinus</taxon>
    </lineage>
</organism>
<sequence>MLPHDVLCAVAAFSHRNELFSLMLTSRDLQLECAKQVLRDPVLLNSNNGIMSFIYFMHRDQRRRWRFLRSLEFGEARIDPRAAEALGRVISRASHLESLHFENAEATLGAHPQLGLGLAAIPTVKHIVIACIAQHACRMLEAMSWPLETAVLEKSVLDLDWHRAEEDSLTRMHPAALLKNARATLQSLEYDMWSEFLLQRLPEYPVYPVLHTLRFAGSWLPPTSQWPLTYPNLKNLMVSSIDGDEEEMVLCTESRLENLQDHAEVGCWPELEHFSGGALDLYSLGLPCRIHNVDISVSFRSLSSLEPALADAQPNQLTISVWQHELYDGRTPELELPSHLRMPGMAKVQTMRLKINAGAPVPTVDFDAFLEHTFDALAPLDLRELVLFVAYPDCKDDTYKCVDPDTSDSEGEAAVRPPSPFSFPPPCPLQIWAETVDARALASRAFDAIHSIQSFEVIIHPPDSIIYRYPFGSIEQEDRATRIHRDEITAPVL</sequence>
<dbReference type="OrthoDB" id="2744591at2759"/>
<dbReference type="AlphaFoldDB" id="A0A5C2SM32"/>
<dbReference type="EMBL" id="ML122254">
    <property type="protein sequence ID" value="RPD64217.1"/>
    <property type="molecule type" value="Genomic_DNA"/>
</dbReference>
<protein>
    <recommendedName>
        <fullName evidence="3">F-box domain-containing protein</fullName>
    </recommendedName>
</protein>
<gene>
    <name evidence="1" type="ORF">L227DRAFT_650416</name>
</gene>
<reference evidence="1" key="1">
    <citation type="journal article" date="2018" name="Genome Biol. Evol.">
        <title>Genomics and development of Lentinus tigrinus, a white-rot wood-decaying mushroom with dimorphic fruiting bodies.</title>
        <authorList>
            <person name="Wu B."/>
            <person name="Xu Z."/>
            <person name="Knudson A."/>
            <person name="Carlson A."/>
            <person name="Chen N."/>
            <person name="Kovaka S."/>
            <person name="LaButti K."/>
            <person name="Lipzen A."/>
            <person name="Pennachio C."/>
            <person name="Riley R."/>
            <person name="Schakwitz W."/>
            <person name="Umezawa K."/>
            <person name="Ohm R.A."/>
            <person name="Grigoriev I.V."/>
            <person name="Nagy L.G."/>
            <person name="Gibbons J."/>
            <person name="Hibbett D."/>
        </authorList>
    </citation>
    <scope>NUCLEOTIDE SEQUENCE [LARGE SCALE GENOMIC DNA]</scope>
    <source>
        <strain evidence="1">ALCF2SS1-6</strain>
    </source>
</reference>
<evidence type="ECO:0008006" key="3">
    <source>
        <dbReference type="Google" id="ProtNLM"/>
    </source>
</evidence>
<name>A0A5C2SM32_9APHY</name>
<evidence type="ECO:0000313" key="2">
    <source>
        <dbReference type="Proteomes" id="UP000313359"/>
    </source>
</evidence>
<evidence type="ECO:0000313" key="1">
    <source>
        <dbReference type="EMBL" id="RPD64217.1"/>
    </source>
</evidence>
<dbReference type="Proteomes" id="UP000313359">
    <property type="component" value="Unassembled WGS sequence"/>
</dbReference>
<keyword evidence="2" id="KW-1185">Reference proteome</keyword>